<proteinExistence type="predicted"/>
<reference evidence="1" key="1">
    <citation type="submission" date="2025-08" db="UniProtKB">
        <authorList>
            <consortium name="Ensembl"/>
        </authorList>
    </citation>
    <scope>IDENTIFICATION</scope>
</reference>
<evidence type="ECO:0008006" key="3">
    <source>
        <dbReference type="Google" id="ProtNLM"/>
    </source>
</evidence>
<evidence type="ECO:0000313" key="1">
    <source>
        <dbReference type="Ensembl" id="ENSVKKP00000004619.1"/>
    </source>
</evidence>
<accession>A0A8D2KSD9</accession>
<dbReference type="InterPro" id="IPR013783">
    <property type="entry name" value="Ig-like_fold"/>
</dbReference>
<dbReference type="Ensembl" id="ENSVKKT00000004747.1">
    <property type="protein sequence ID" value="ENSVKKP00000004619.1"/>
    <property type="gene ID" value="ENSVKKG00000003448.1"/>
</dbReference>
<dbReference type="Pfam" id="PF13895">
    <property type="entry name" value="Ig_2"/>
    <property type="match status" value="1"/>
</dbReference>
<evidence type="ECO:0000313" key="2">
    <source>
        <dbReference type="Proteomes" id="UP000694545"/>
    </source>
</evidence>
<name>A0A8D2KSD9_VARKO</name>
<keyword evidence="2" id="KW-1185">Reference proteome</keyword>
<dbReference type="SUPFAM" id="SSF48726">
    <property type="entry name" value="Immunoglobulin"/>
    <property type="match status" value="1"/>
</dbReference>
<sequence length="188" mass="21060">QAGSGLRMACFHAVSFLPHGFWHQERWILHRKTCNSLSAHPPGPLYRPGETVTLQCLAPRDAPGMRFEFSLLREGLTYEETPPHDGSTQFTFTASKETSGFYSCRYSKSDTERSFESSIPVKFYVAGADSSMWRNATSPGSLPPGARRWTSQVSLLRVGKPRWGWRSPYQQGPGNAADEYPTIHLFAS</sequence>
<dbReference type="Gene3D" id="2.60.40.10">
    <property type="entry name" value="Immunoglobulins"/>
    <property type="match status" value="1"/>
</dbReference>
<dbReference type="Proteomes" id="UP000694545">
    <property type="component" value="Unplaced"/>
</dbReference>
<reference evidence="1" key="2">
    <citation type="submission" date="2025-09" db="UniProtKB">
        <authorList>
            <consortium name="Ensembl"/>
        </authorList>
    </citation>
    <scope>IDENTIFICATION</scope>
</reference>
<organism evidence="1 2">
    <name type="scientific">Varanus komodoensis</name>
    <name type="common">Komodo dragon</name>
    <dbReference type="NCBI Taxonomy" id="61221"/>
    <lineage>
        <taxon>Eukaryota</taxon>
        <taxon>Metazoa</taxon>
        <taxon>Chordata</taxon>
        <taxon>Craniata</taxon>
        <taxon>Vertebrata</taxon>
        <taxon>Euteleostomi</taxon>
        <taxon>Lepidosauria</taxon>
        <taxon>Squamata</taxon>
        <taxon>Bifurcata</taxon>
        <taxon>Unidentata</taxon>
        <taxon>Episquamata</taxon>
        <taxon>Toxicofera</taxon>
        <taxon>Anguimorpha</taxon>
        <taxon>Paleoanguimorpha</taxon>
        <taxon>Varanoidea</taxon>
        <taxon>Varanidae</taxon>
        <taxon>Varanus</taxon>
    </lineage>
</organism>
<dbReference type="AlphaFoldDB" id="A0A8D2KSD9"/>
<dbReference type="InterPro" id="IPR036179">
    <property type="entry name" value="Ig-like_dom_sf"/>
</dbReference>
<protein>
    <recommendedName>
        <fullName evidence="3">Ig-like domain-containing protein</fullName>
    </recommendedName>
</protein>